<keyword evidence="1" id="KW-0732">Signal</keyword>
<dbReference type="PANTHER" id="PTHR30290:SF83">
    <property type="entry name" value="ABC TRANSPORTER SUBSTRATE-BINDING PROTEIN"/>
    <property type="match status" value="1"/>
</dbReference>
<reference evidence="3 4" key="1">
    <citation type="submission" date="2019-02" db="EMBL/GenBank/DDBJ databases">
        <title>Deep-cultivation of Planctomycetes and their phenomic and genomic characterization uncovers novel biology.</title>
        <authorList>
            <person name="Wiegand S."/>
            <person name="Jogler M."/>
            <person name="Boedeker C."/>
            <person name="Pinto D."/>
            <person name="Vollmers J."/>
            <person name="Rivas-Marin E."/>
            <person name="Kohn T."/>
            <person name="Peeters S.H."/>
            <person name="Heuer A."/>
            <person name="Rast P."/>
            <person name="Oberbeckmann S."/>
            <person name="Bunk B."/>
            <person name="Jeske O."/>
            <person name="Meyerdierks A."/>
            <person name="Storesund J.E."/>
            <person name="Kallscheuer N."/>
            <person name="Luecker S."/>
            <person name="Lage O.M."/>
            <person name="Pohl T."/>
            <person name="Merkel B.J."/>
            <person name="Hornburger P."/>
            <person name="Mueller R.-W."/>
            <person name="Bruemmer F."/>
            <person name="Labrenz M."/>
            <person name="Spormann A.M."/>
            <person name="Op Den Camp H."/>
            <person name="Overmann J."/>
            <person name="Amann R."/>
            <person name="Jetten M.S.M."/>
            <person name="Mascher T."/>
            <person name="Medema M.H."/>
            <person name="Devos D.P."/>
            <person name="Kaster A.-K."/>
            <person name="Ovreas L."/>
            <person name="Rohde M."/>
            <person name="Galperin M.Y."/>
            <person name="Jogler C."/>
        </authorList>
    </citation>
    <scope>NUCLEOTIDE SEQUENCE [LARGE SCALE GENOMIC DNA]</scope>
    <source>
        <strain evidence="3 4">CA85</strain>
    </source>
</reference>
<dbReference type="Gene3D" id="3.10.105.10">
    <property type="entry name" value="Dipeptide-binding Protein, Domain 3"/>
    <property type="match status" value="1"/>
</dbReference>
<name>A0A5C5YE50_9BACT</name>
<dbReference type="Pfam" id="PF00496">
    <property type="entry name" value="SBP_bac_5"/>
    <property type="match status" value="1"/>
</dbReference>
<dbReference type="Gene3D" id="3.40.190.10">
    <property type="entry name" value="Periplasmic binding protein-like II"/>
    <property type="match status" value="1"/>
</dbReference>
<accession>A0A5C5YE50</accession>
<dbReference type="Proteomes" id="UP000318053">
    <property type="component" value="Unassembled WGS sequence"/>
</dbReference>
<comment type="caution">
    <text evidence="3">The sequence shown here is derived from an EMBL/GenBank/DDBJ whole genome shotgun (WGS) entry which is preliminary data.</text>
</comment>
<feature type="signal peptide" evidence="1">
    <location>
        <begin position="1"/>
        <end position="49"/>
    </location>
</feature>
<feature type="chain" id="PRO_5022672436" evidence="1">
    <location>
        <begin position="50"/>
        <end position="799"/>
    </location>
</feature>
<sequence length="799" mass="89595" precursor="true">MICNASPTKSATGYSSRPARSRFSVTFRRSLRWIGLACVVAAMSAPAHAEIINYAEVGRPEDPGLELLQEDPHDLIFFTEAAGGGWVKARLLDLPGRTMPANPKGQLKFRINGIESKDFVAKWDEIESIDFWEKRLERETADRIKAGDFTGAYPFLSVLIRDYPNRPNLRTLRSEFLLRDAGSRFKDGEVGPSLAMLEELHRYAPEYKSDAVMTGIGMMTDRLMQKLMDENKLELAQQLLARLESDYRGKSLASITKWNQTFLEMAQERQDAAIAALEKEDFRTARRLSRESIHLKPSIPNGQELVRKIDQIYPLVNVGVLQTAKDPDPTRLDNWAARRAGRLLYRVLFEMQGAGPEGGEYEFLFGETEQSADRQDFTMLLQPEKLEPPLNDINGFLIADRLAERVDPSSAMYFSPWAAAIQAIGLDGPKQIDCLLRRPNVLPSALIQMTVDGSWFGGEPGSPTGDYRRDVIEGDVVRYTLVGEQRTATQPREIVEIRTESAADGVAKLLKGEVDVLDQLFPADAVRLEGNRNIRVAKYPLPSVHMLVPCSDHVYLAERAFRRALVYGTNRNDILGGELLEGLEVPGCRVLSGPFPAGIEQNDPLGYAYDQSIAPRRYEPRLAKLLMTMNANTLEGQANRKEEPVPELKPIRLAHPPENLSRSACEAIKSQWELLDLEIELVELPVGMAFPEPGTADLAYVAAAVWEPIIDARRVLGPEGMAGSTDQLVGLGLRRLEESKNWKDARDRLLDLHYIVHHELPIIPLWQLVDSYAYNRNLLGVGSDVVSLYQNAEKWRLSQ</sequence>
<evidence type="ECO:0000256" key="1">
    <source>
        <dbReference type="SAM" id="SignalP"/>
    </source>
</evidence>
<dbReference type="GO" id="GO:0015833">
    <property type="term" value="P:peptide transport"/>
    <property type="evidence" value="ECO:0007669"/>
    <property type="project" value="TreeGrafter"/>
</dbReference>
<dbReference type="SUPFAM" id="SSF53850">
    <property type="entry name" value="Periplasmic binding protein-like II"/>
    <property type="match status" value="1"/>
</dbReference>
<dbReference type="EMBL" id="SJPK01000003">
    <property type="protein sequence ID" value="TWT73219.1"/>
    <property type="molecule type" value="Genomic_DNA"/>
</dbReference>
<evidence type="ECO:0000313" key="4">
    <source>
        <dbReference type="Proteomes" id="UP000318053"/>
    </source>
</evidence>
<organism evidence="3 4">
    <name type="scientific">Allorhodopirellula solitaria</name>
    <dbReference type="NCBI Taxonomy" id="2527987"/>
    <lineage>
        <taxon>Bacteria</taxon>
        <taxon>Pseudomonadati</taxon>
        <taxon>Planctomycetota</taxon>
        <taxon>Planctomycetia</taxon>
        <taxon>Pirellulales</taxon>
        <taxon>Pirellulaceae</taxon>
        <taxon>Allorhodopirellula</taxon>
    </lineage>
</organism>
<feature type="domain" description="Solute-binding protein family 5" evidence="2">
    <location>
        <begin position="498"/>
        <end position="683"/>
    </location>
</feature>
<proteinExistence type="predicted"/>
<gene>
    <name evidence="3" type="ORF">CA85_16870</name>
</gene>
<evidence type="ECO:0000313" key="3">
    <source>
        <dbReference type="EMBL" id="TWT73219.1"/>
    </source>
</evidence>
<dbReference type="AlphaFoldDB" id="A0A5C5YE50"/>
<dbReference type="InterPro" id="IPR000914">
    <property type="entry name" value="SBP_5_dom"/>
</dbReference>
<keyword evidence="4" id="KW-1185">Reference proteome</keyword>
<dbReference type="GO" id="GO:1904680">
    <property type="term" value="F:peptide transmembrane transporter activity"/>
    <property type="evidence" value="ECO:0007669"/>
    <property type="project" value="TreeGrafter"/>
</dbReference>
<dbReference type="PANTHER" id="PTHR30290">
    <property type="entry name" value="PERIPLASMIC BINDING COMPONENT OF ABC TRANSPORTER"/>
    <property type="match status" value="1"/>
</dbReference>
<protein>
    <submittedName>
        <fullName evidence="3">Extracellular solute-binding protein</fullName>
    </submittedName>
</protein>
<dbReference type="InterPro" id="IPR039424">
    <property type="entry name" value="SBP_5"/>
</dbReference>
<evidence type="ECO:0000259" key="2">
    <source>
        <dbReference type="Pfam" id="PF00496"/>
    </source>
</evidence>